<keyword evidence="4 5" id="KW-0472">Membrane</keyword>
<evidence type="ECO:0000313" key="8">
    <source>
        <dbReference type="Proteomes" id="UP001595617"/>
    </source>
</evidence>
<sequence length="1471" mass="162628">MKLILHSVGAVLHGINRYLLHIVFTLLIAAVILIAVLIGTATGRQILINQAIAAVNQHTGWYIQARHVRMPRLHELHVGQLRVFAPDQAESFVYLERVQVLLPQRPWENPYAVELLQAEHAELDLAQLRRSVAALQGDTAAAAEPETALKRPGIWLYAIEFAQLRITDPQGSALQGTFSGRLEWPTAQPLPSVTAQWFNQNDQLFNAQLSPTLPSDDLSANRWEVRLDINLPAGAWPHAYLNWPQDVPMVAQAYVDVDIDQGSAQIHRIALPWQNHALELTGNVAQRTEGYAFSDLRLQVDDYVSTLNGQWQGDQSALQADVHIPLTLLQPWLYGVLPNFLRAGDPVQPNDLARFTLDVQPGQRWQSAGRANLHWYENTAQATWDAQGQRFRAEQLAVQLRTGGSEASAEGHWNWATQLGTLDLVSTVNQNFLSRYAVPSMVSSLALNGQVLGNGRNADGRLRLPVWSGTLAANGRWPTPTDFADLPWQARAATQLAYPVLDWQDLSLDIQAAGNTASITSHGTANLRARNTDFRWTLAEVPVDMIAGTFVTWPDTLRAQVSGTGHASGPWNGLEGDAELVGRGLWQSSPWLMRFQANEISRDRFAINRWEAQWRDSRLRASADIAPQWDSSWKTWPVQATAEQLQLSFADLASQLPAWPTQLPSGVLDTQWEIVGLLGDPTIRANATITADYEGHPLVGELRWDDERLWSDLTWQDRALSVQGTGRPWREGQWHLTLQRLRTEDVAAWLTLPTSLNEASVQHDLHIQWTGNMQNADLSLTSQHRGRWETESVQAELTGSGRWSDYALTTWDINALDVAWGPATLQLSARNIADDLMPETLTAQMTDFPVGRFMPVPDVDARVSGRAIMSSEWPTWSGDINLRTEGQYAQQAILGSVTGSVTGNAQEVFFAQLETLDFRLGDSVNISGTGGYSPELWNLKLDWQGLSGRIPERFGLPDSLWRGNGNLTIAGAVDDPELALETRWETTLEIPAAQTGIDEQLPLSLALVIDTTDTELTGALRLNRPEKPLFAVSAAMPRLPLSERFNTPWSEWSFSGEWLADIDMSDLFFWLGLENIQLNGDLRGEGVLAGSLQTPTAEGYLAWQDGALRLPEIGAEFDRINISVAAEDLTTLNLSGNARATTGSVDVGGQLSWREGRPHSDIRLRFDRTAVVQRSDVQGLATGNLALTGAWPDFTLSGELGLSNLNILINRLSGPSVAQLNIEGEQNGNAGTEVANAMALNIAVRTLEPASISGNGLNARLSGELRVLGTVRDYETDGAFVVESGTFNLLTRDFRLQEGEVRLVDEAIDLNLLAVYDRSGARIEARVTGNANQFQLQLSSIPVLPEDEIVAQLLFGKTIQNMTPFQAVQLASAVNQLRGGNSFDLVLVTRDSLGLDTLEFDSTGEEDDDVTVRVGKYLNNRVYVELDTELNDQSDWRGSVEVELTPNLSVETFTRSSSTFGGIELRWRRDY</sequence>
<comment type="caution">
    <text evidence="7">The sequence shown here is derived from an EMBL/GenBank/DDBJ whole genome shotgun (WGS) entry which is preliminary data.</text>
</comment>
<feature type="domain" description="Translocation and assembly module TamB C-terminal" evidence="6">
    <location>
        <begin position="1140"/>
        <end position="1471"/>
    </location>
</feature>
<organism evidence="7 8">
    <name type="scientific">Saccharospirillum mangrovi</name>
    <dbReference type="NCBI Taxonomy" id="2161747"/>
    <lineage>
        <taxon>Bacteria</taxon>
        <taxon>Pseudomonadati</taxon>
        <taxon>Pseudomonadota</taxon>
        <taxon>Gammaproteobacteria</taxon>
        <taxon>Oceanospirillales</taxon>
        <taxon>Saccharospirillaceae</taxon>
        <taxon>Saccharospirillum</taxon>
    </lineage>
</organism>
<keyword evidence="3 5" id="KW-1133">Transmembrane helix</keyword>
<dbReference type="RefSeq" id="WP_380694296.1">
    <property type="nucleotide sequence ID" value="NZ_JBHRYR010000002.1"/>
</dbReference>
<evidence type="ECO:0000256" key="4">
    <source>
        <dbReference type="ARBA" id="ARBA00023136"/>
    </source>
</evidence>
<accession>A0ABV7ZX02</accession>
<name>A0ABV7ZX02_9GAMM</name>
<dbReference type="PANTHER" id="PTHR36985">
    <property type="entry name" value="TRANSLOCATION AND ASSEMBLY MODULE SUBUNIT TAMB"/>
    <property type="match status" value="1"/>
</dbReference>
<keyword evidence="8" id="KW-1185">Reference proteome</keyword>
<dbReference type="InterPro" id="IPR007452">
    <property type="entry name" value="TamB_C"/>
</dbReference>
<feature type="transmembrane region" description="Helical" evidence="5">
    <location>
        <begin position="20"/>
        <end position="41"/>
    </location>
</feature>
<reference evidence="8" key="1">
    <citation type="journal article" date="2019" name="Int. J. Syst. Evol. Microbiol.">
        <title>The Global Catalogue of Microorganisms (GCM) 10K type strain sequencing project: providing services to taxonomists for standard genome sequencing and annotation.</title>
        <authorList>
            <consortium name="The Broad Institute Genomics Platform"/>
            <consortium name="The Broad Institute Genome Sequencing Center for Infectious Disease"/>
            <person name="Wu L."/>
            <person name="Ma J."/>
        </authorList>
    </citation>
    <scope>NUCLEOTIDE SEQUENCE [LARGE SCALE GENOMIC DNA]</scope>
    <source>
        <strain evidence="8">IBRC 10765</strain>
    </source>
</reference>
<evidence type="ECO:0000259" key="6">
    <source>
        <dbReference type="Pfam" id="PF04357"/>
    </source>
</evidence>
<evidence type="ECO:0000256" key="1">
    <source>
        <dbReference type="ARBA" id="ARBA00004167"/>
    </source>
</evidence>
<gene>
    <name evidence="7" type="ORF">ACFOOG_05555</name>
</gene>
<evidence type="ECO:0000256" key="5">
    <source>
        <dbReference type="SAM" id="Phobius"/>
    </source>
</evidence>
<dbReference type="EMBL" id="JBHRYR010000002">
    <property type="protein sequence ID" value="MFC3852298.1"/>
    <property type="molecule type" value="Genomic_DNA"/>
</dbReference>
<dbReference type="Pfam" id="PF04357">
    <property type="entry name" value="TamB"/>
    <property type="match status" value="1"/>
</dbReference>
<comment type="subcellular location">
    <subcellularLocation>
        <location evidence="1">Membrane</location>
        <topology evidence="1">Single-pass membrane protein</topology>
    </subcellularLocation>
</comment>
<protein>
    <submittedName>
        <fullName evidence="7">Translocation/assembly module TamB domain-containing protein</fullName>
    </submittedName>
</protein>
<keyword evidence="2 5" id="KW-0812">Transmembrane</keyword>
<evidence type="ECO:0000256" key="3">
    <source>
        <dbReference type="ARBA" id="ARBA00022989"/>
    </source>
</evidence>
<evidence type="ECO:0000313" key="7">
    <source>
        <dbReference type="EMBL" id="MFC3852298.1"/>
    </source>
</evidence>
<dbReference type="Proteomes" id="UP001595617">
    <property type="component" value="Unassembled WGS sequence"/>
</dbReference>
<evidence type="ECO:0000256" key="2">
    <source>
        <dbReference type="ARBA" id="ARBA00022692"/>
    </source>
</evidence>
<dbReference type="PANTHER" id="PTHR36985:SF1">
    <property type="entry name" value="TRANSLOCATION AND ASSEMBLY MODULE SUBUNIT TAMB"/>
    <property type="match status" value="1"/>
</dbReference>
<proteinExistence type="predicted"/>